<dbReference type="InterPro" id="IPR008979">
    <property type="entry name" value="Galactose-bd-like_sf"/>
</dbReference>
<keyword evidence="3" id="KW-1185">Reference proteome</keyword>
<evidence type="ECO:0000256" key="1">
    <source>
        <dbReference type="SAM" id="SignalP"/>
    </source>
</evidence>
<dbReference type="AlphaFoldDB" id="A0AA48GQB7"/>
<dbReference type="PANTHER" id="PTHR45713">
    <property type="entry name" value="FTP DOMAIN-CONTAINING PROTEIN"/>
    <property type="match status" value="1"/>
</dbReference>
<dbReference type="Pfam" id="PF22633">
    <property type="entry name" value="F5_F8_type_C_2"/>
    <property type="match status" value="1"/>
</dbReference>
<name>A0AA48GQB7_9BACT</name>
<proteinExistence type="predicted"/>
<keyword evidence="1" id="KW-0732">Signal</keyword>
<sequence length="196" mass="20877">MSGPLSFCACLLAASCLSAQESGTLDTVISTPSLKAYQSSVYANNRKDYGNAAKLMSTGPVPDLAFHTQLQQNPYWYVDLGQVYTLSKIVVKNRAILAERANGLQLWIGPDGPNAPAPPTPTLVKGFQVPPSFKAYTFTWGGANGPAPKARYVCLRLPGTNYLHLNSIQIYGHSAQADMAAPTGNMPAGAEDPPSF</sequence>
<evidence type="ECO:0008006" key="4">
    <source>
        <dbReference type="Google" id="ProtNLM"/>
    </source>
</evidence>
<protein>
    <recommendedName>
        <fullName evidence="4">F5/8 type C domain-containing protein</fullName>
    </recommendedName>
</protein>
<reference evidence="2" key="1">
    <citation type="journal article" date="2023" name="Int. J. Syst. Evol. Microbiol.">
        <title>Mesoterricola silvestris gen. nov., sp. nov., Mesoterricola sediminis sp. nov., Geothrix oryzae sp. nov., Geothrix edaphica sp. nov., Geothrix rubra sp. nov., and Geothrix limicola sp. nov., six novel members of Acidobacteriota isolated from soils.</title>
        <authorList>
            <person name="Itoh H."/>
            <person name="Sugisawa Y."/>
            <person name="Mise K."/>
            <person name="Xu Z."/>
            <person name="Kuniyasu M."/>
            <person name="Ushijima N."/>
            <person name="Kawano K."/>
            <person name="Kobayashi E."/>
            <person name="Shiratori Y."/>
            <person name="Masuda Y."/>
            <person name="Senoo K."/>
        </authorList>
    </citation>
    <scope>NUCLEOTIDE SEQUENCE</scope>
    <source>
        <strain evidence="2">W786</strain>
    </source>
</reference>
<evidence type="ECO:0000313" key="3">
    <source>
        <dbReference type="Proteomes" id="UP001228113"/>
    </source>
</evidence>
<gene>
    <name evidence="2" type="ORF">METESE_05850</name>
</gene>
<accession>A0AA48GQB7</accession>
<organism evidence="2 3">
    <name type="scientific">Mesoterricola sediminis</name>
    <dbReference type="NCBI Taxonomy" id="2927980"/>
    <lineage>
        <taxon>Bacteria</taxon>
        <taxon>Pseudomonadati</taxon>
        <taxon>Acidobacteriota</taxon>
        <taxon>Holophagae</taxon>
        <taxon>Holophagales</taxon>
        <taxon>Holophagaceae</taxon>
        <taxon>Mesoterricola</taxon>
    </lineage>
</organism>
<dbReference type="Gene3D" id="2.60.120.260">
    <property type="entry name" value="Galactose-binding domain-like"/>
    <property type="match status" value="1"/>
</dbReference>
<dbReference type="RefSeq" id="WP_243332118.1">
    <property type="nucleotide sequence ID" value="NZ_AP027081.1"/>
</dbReference>
<dbReference type="InterPro" id="IPR051941">
    <property type="entry name" value="BG_Antigen-Binding_Lectin"/>
</dbReference>
<feature type="chain" id="PRO_5041437908" description="F5/8 type C domain-containing protein" evidence="1">
    <location>
        <begin position="20"/>
        <end position="196"/>
    </location>
</feature>
<dbReference type="Proteomes" id="UP001228113">
    <property type="component" value="Chromosome"/>
</dbReference>
<dbReference type="SUPFAM" id="SSF49785">
    <property type="entry name" value="Galactose-binding domain-like"/>
    <property type="match status" value="1"/>
</dbReference>
<feature type="signal peptide" evidence="1">
    <location>
        <begin position="1"/>
        <end position="19"/>
    </location>
</feature>
<dbReference type="PANTHER" id="PTHR45713:SF6">
    <property type="entry name" value="F5_8 TYPE C DOMAIN-CONTAINING PROTEIN"/>
    <property type="match status" value="1"/>
</dbReference>
<evidence type="ECO:0000313" key="2">
    <source>
        <dbReference type="EMBL" id="BDU75627.1"/>
    </source>
</evidence>
<dbReference type="KEGG" id="msea:METESE_05850"/>
<dbReference type="EMBL" id="AP027081">
    <property type="protein sequence ID" value="BDU75627.1"/>
    <property type="molecule type" value="Genomic_DNA"/>
</dbReference>